<evidence type="ECO:0000313" key="4">
    <source>
        <dbReference type="EMBL" id="PSN67981.1"/>
    </source>
</evidence>
<evidence type="ECO:0000259" key="3">
    <source>
        <dbReference type="PROSITE" id="PS50048"/>
    </source>
</evidence>
<keyword evidence="2" id="KW-0539">Nucleus</keyword>
<dbReference type="Pfam" id="PF11951">
    <property type="entry name" value="Fungal_trans_2"/>
    <property type="match status" value="1"/>
</dbReference>
<feature type="domain" description="Zn(2)-C6 fungal-type" evidence="3">
    <location>
        <begin position="7"/>
        <end position="35"/>
    </location>
</feature>
<dbReference type="AlphaFoldDB" id="A0A2T2NRC2"/>
<gene>
    <name evidence="4" type="ORF">BS50DRAFT_620415</name>
</gene>
<evidence type="ECO:0000313" key="5">
    <source>
        <dbReference type="Proteomes" id="UP000240883"/>
    </source>
</evidence>
<dbReference type="EMBL" id="KZ678134">
    <property type="protein sequence ID" value="PSN67981.1"/>
    <property type="molecule type" value="Genomic_DNA"/>
</dbReference>
<dbReference type="Pfam" id="PF00172">
    <property type="entry name" value="Zn_clus"/>
    <property type="match status" value="1"/>
</dbReference>
<dbReference type="GO" id="GO:0008270">
    <property type="term" value="F:zinc ion binding"/>
    <property type="evidence" value="ECO:0007669"/>
    <property type="project" value="InterPro"/>
</dbReference>
<proteinExistence type="predicted"/>
<dbReference type="GO" id="GO:0045944">
    <property type="term" value="P:positive regulation of transcription by RNA polymerase II"/>
    <property type="evidence" value="ECO:0007669"/>
    <property type="project" value="TreeGrafter"/>
</dbReference>
<reference evidence="4 5" key="1">
    <citation type="journal article" date="2018" name="Front. Microbiol.">
        <title>Genome-Wide Analysis of Corynespora cassiicola Leaf Fall Disease Putative Effectors.</title>
        <authorList>
            <person name="Lopez D."/>
            <person name="Ribeiro S."/>
            <person name="Label P."/>
            <person name="Fumanal B."/>
            <person name="Venisse J.S."/>
            <person name="Kohler A."/>
            <person name="de Oliveira R.R."/>
            <person name="Labutti K."/>
            <person name="Lipzen A."/>
            <person name="Lail K."/>
            <person name="Bauer D."/>
            <person name="Ohm R.A."/>
            <person name="Barry K.W."/>
            <person name="Spatafora J."/>
            <person name="Grigoriev I.V."/>
            <person name="Martin F.M."/>
            <person name="Pujade-Renaud V."/>
        </authorList>
    </citation>
    <scope>NUCLEOTIDE SEQUENCE [LARGE SCALE GENOMIC DNA]</scope>
    <source>
        <strain evidence="4 5">Philippines</strain>
    </source>
</reference>
<name>A0A2T2NRC2_CORCC</name>
<dbReference type="InterPro" id="IPR021858">
    <property type="entry name" value="Fun_TF"/>
</dbReference>
<dbReference type="GO" id="GO:0005634">
    <property type="term" value="C:nucleus"/>
    <property type="evidence" value="ECO:0007669"/>
    <property type="project" value="UniProtKB-SubCell"/>
</dbReference>
<keyword evidence="5" id="KW-1185">Reference proteome</keyword>
<dbReference type="OrthoDB" id="5130013at2759"/>
<comment type="subcellular location">
    <subcellularLocation>
        <location evidence="1">Nucleus</location>
    </subcellularLocation>
</comment>
<dbReference type="PANTHER" id="PTHR37534:SF49">
    <property type="entry name" value="LYSINE BIOSYNTHESIS REGULATORY PROTEIN LYS14"/>
    <property type="match status" value="1"/>
</dbReference>
<dbReference type="SUPFAM" id="SSF57701">
    <property type="entry name" value="Zn2/Cys6 DNA-binding domain"/>
    <property type="match status" value="1"/>
</dbReference>
<dbReference type="CDD" id="cd00067">
    <property type="entry name" value="GAL4"/>
    <property type="match status" value="1"/>
</dbReference>
<evidence type="ECO:0000256" key="2">
    <source>
        <dbReference type="ARBA" id="ARBA00023242"/>
    </source>
</evidence>
<dbReference type="GO" id="GO:0000981">
    <property type="term" value="F:DNA-binding transcription factor activity, RNA polymerase II-specific"/>
    <property type="evidence" value="ECO:0007669"/>
    <property type="project" value="InterPro"/>
</dbReference>
<dbReference type="STRING" id="1448308.A0A2T2NRC2"/>
<protein>
    <recommendedName>
        <fullName evidence="3">Zn(2)-C6 fungal-type domain-containing protein</fullName>
    </recommendedName>
</protein>
<dbReference type="Proteomes" id="UP000240883">
    <property type="component" value="Unassembled WGS sequence"/>
</dbReference>
<dbReference type="Gene3D" id="4.10.240.10">
    <property type="entry name" value="Zn(2)-C6 fungal-type DNA-binding domain"/>
    <property type="match status" value="1"/>
</dbReference>
<sequence length="496" mass="55265">MMKAKHNCWTCKERKVGCDRTLPECANCTKSKRHCQGYGVKLAWPDKADGRRKQKKYQSNPAGSAEDYITKDGEFVFLNTTLGDLRGQQAKIQDLASVERNLELVKPPIMPSVTSISGLDGMDGAYLSYYDSVLARMITTIDDESNGFRLDLIPMALGSSDASARSLLHATLALSSFHLGRPDEALRYKVKAIKSLSESFQSAGTSKVAQFAACMMLCVYSVFDASDTSWHLHLQGAKMIADALSAYEQDSSSIEFLSPWFAYHNTFSEYSYAVKPLASQQSAFQIKLPESNPRTRQIIGLLGCSSELLDLISATNKLRAMQSLPKDHLSPSETSSPELPLLIRTRLENLKQEIFLTLGSTTGTISHERISLTAEFYRIAALLYLHQVSPSRLVPENAVPSLVRDAFAVVDQMDVCTSPWPLFILACNATEDQDRIRAMEILETGGRRRRVGNYLIIKNLVEAVWRRQDLTANEKRDVKIDWRDLIAPGSAMPSFI</sequence>
<dbReference type="GO" id="GO:0000976">
    <property type="term" value="F:transcription cis-regulatory region binding"/>
    <property type="evidence" value="ECO:0007669"/>
    <property type="project" value="TreeGrafter"/>
</dbReference>
<dbReference type="PROSITE" id="PS50048">
    <property type="entry name" value="ZN2_CY6_FUNGAL_2"/>
    <property type="match status" value="1"/>
</dbReference>
<dbReference type="SMART" id="SM00066">
    <property type="entry name" value="GAL4"/>
    <property type="match status" value="1"/>
</dbReference>
<dbReference type="InterPro" id="IPR036864">
    <property type="entry name" value="Zn2-C6_fun-type_DNA-bd_sf"/>
</dbReference>
<accession>A0A2T2NRC2</accession>
<organism evidence="4 5">
    <name type="scientific">Corynespora cassiicola Philippines</name>
    <dbReference type="NCBI Taxonomy" id="1448308"/>
    <lineage>
        <taxon>Eukaryota</taxon>
        <taxon>Fungi</taxon>
        <taxon>Dikarya</taxon>
        <taxon>Ascomycota</taxon>
        <taxon>Pezizomycotina</taxon>
        <taxon>Dothideomycetes</taxon>
        <taxon>Pleosporomycetidae</taxon>
        <taxon>Pleosporales</taxon>
        <taxon>Corynesporascaceae</taxon>
        <taxon>Corynespora</taxon>
    </lineage>
</organism>
<dbReference type="InterPro" id="IPR001138">
    <property type="entry name" value="Zn2Cys6_DnaBD"/>
</dbReference>
<dbReference type="PANTHER" id="PTHR37534">
    <property type="entry name" value="TRANSCRIPTIONAL ACTIVATOR PROTEIN UGA3"/>
    <property type="match status" value="1"/>
</dbReference>
<evidence type="ECO:0000256" key="1">
    <source>
        <dbReference type="ARBA" id="ARBA00004123"/>
    </source>
</evidence>